<dbReference type="RefSeq" id="WP_045309395.1">
    <property type="nucleotide sequence ID" value="NZ_JYJG01000003.1"/>
</dbReference>
<dbReference type="PATRIC" id="fig|68170.10.peg.213"/>
<evidence type="ECO:0000256" key="1">
    <source>
        <dbReference type="SAM" id="MobiDB-lite"/>
    </source>
</evidence>
<dbReference type="Proteomes" id="UP000033393">
    <property type="component" value="Unassembled WGS sequence"/>
</dbReference>
<dbReference type="Gene3D" id="2.80.10.50">
    <property type="match status" value="1"/>
</dbReference>
<dbReference type="AlphaFoldDB" id="A0A0F0HCL0"/>
<evidence type="ECO:0000313" key="4">
    <source>
        <dbReference type="Proteomes" id="UP000033393"/>
    </source>
</evidence>
<dbReference type="InterPro" id="IPR035992">
    <property type="entry name" value="Ricin_B-like_lectins"/>
</dbReference>
<dbReference type="Pfam" id="PF00652">
    <property type="entry name" value="Ricin_B_lectin"/>
    <property type="match status" value="1"/>
</dbReference>
<feature type="region of interest" description="Disordered" evidence="1">
    <location>
        <begin position="55"/>
        <end position="85"/>
    </location>
</feature>
<evidence type="ECO:0000259" key="2">
    <source>
        <dbReference type="Pfam" id="PF00652"/>
    </source>
</evidence>
<comment type="caution">
    <text evidence="3">The sequence shown here is derived from an EMBL/GenBank/DDBJ whole genome shotgun (WGS) entry which is preliminary data.</text>
</comment>
<proteinExistence type="predicted"/>
<protein>
    <recommendedName>
        <fullName evidence="2">Ricin B lectin domain-containing protein</fullName>
    </recommendedName>
</protein>
<gene>
    <name evidence="3" type="ORF">UK23_01015</name>
</gene>
<dbReference type="EMBL" id="JYJG01000003">
    <property type="protein sequence ID" value="KJK53275.1"/>
    <property type="molecule type" value="Genomic_DNA"/>
</dbReference>
<dbReference type="OrthoDB" id="4246521at2"/>
<dbReference type="InterPro" id="IPR000772">
    <property type="entry name" value="Ricin_B_lectin"/>
</dbReference>
<evidence type="ECO:0000313" key="3">
    <source>
        <dbReference type="EMBL" id="KJK53275.1"/>
    </source>
</evidence>
<dbReference type="SUPFAM" id="SSF50370">
    <property type="entry name" value="Ricin B-like lectins"/>
    <property type="match status" value="1"/>
</dbReference>
<keyword evidence="4" id="KW-1185">Reference proteome</keyword>
<dbReference type="CDD" id="cd00161">
    <property type="entry name" value="beta-trefoil_Ricin-like"/>
    <property type="match status" value="1"/>
</dbReference>
<accession>A0A0F0HCL0</accession>
<reference evidence="3 4" key="1">
    <citation type="submission" date="2015-02" db="EMBL/GenBank/DDBJ databases">
        <authorList>
            <person name="Ju K.-S."/>
            <person name="Doroghazi J.R."/>
            <person name="Metcalf W."/>
        </authorList>
    </citation>
    <scope>NUCLEOTIDE SEQUENCE [LARGE SCALE GENOMIC DNA]</scope>
    <source>
        <strain evidence="3 4">NRRL B-16140</strain>
    </source>
</reference>
<name>A0A0F0HCL0_LENAE</name>
<feature type="domain" description="Ricin B lectin" evidence="2">
    <location>
        <begin position="127"/>
        <end position="212"/>
    </location>
</feature>
<dbReference type="PROSITE" id="PS50231">
    <property type="entry name" value="RICIN_B_LECTIN"/>
    <property type="match status" value="1"/>
</dbReference>
<sequence length="216" mass="23167">MTDATNTTGDVTGAAFQIGSVGRDFTINYGPPKRSSALQIAAVVVAVVVANLGGDGKSPDAAAPPTVATRQQQPTRPANDGPGYLVPSDQAQKAIDFYDNEFHDAVMWDRHPPDTNASHQPHWVREFSGPGVFRLRNVPADRCLEPVREGRGDHVVANVCSGAESQLWRTWNTAQFASVPSGGCLAALDGSYDNGTWLHVTTCTVGRPDQQWSVVR</sequence>
<organism evidence="3 4">
    <name type="scientific">Lentzea aerocolonigenes</name>
    <name type="common">Lechevalieria aerocolonigenes</name>
    <name type="synonym">Saccharothrix aerocolonigenes</name>
    <dbReference type="NCBI Taxonomy" id="68170"/>
    <lineage>
        <taxon>Bacteria</taxon>
        <taxon>Bacillati</taxon>
        <taxon>Actinomycetota</taxon>
        <taxon>Actinomycetes</taxon>
        <taxon>Pseudonocardiales</taxon>
        <taxon>Pseudonocardiaceae</taxon>
        <taxon>Lentzea</taxon>
    </lineage>
</organism>